<dbReference type="PANTHER" id="PTHR48112:SF32">
    <property type="entry name" value="HIGH MOBILITY GROUP PROTEIN B3"/>
    <property type="match status" value="1"/>
</dbReference>
<proteinExistence type="predicted"/>
<sequence length="192" mass="22748">MTTKNIKTICKALKIEKPKASCSAFVFFAKEMRKKLQDESPNKRFQDISSILGELWKNLPDDEREYYEELSKIDKSRFKEEKKVYRQELYRRLSKGLQDGTIQPSQVDKSILQTPKQPRPPFLFFSRFARPMLKEHCENDKSQALGKPLSVMWNSLNNQQRIPFNIMSEEDVQRAREDRLLEQEIKSILDDE</sequence>
<keyword evidence="3 4" id="KW-0539">Nucleus</keyword>
<dbReference type="SUPFAM" id="SSF47095">
    <property type="entry name" value="HMG-box"/>
    <property type="match status" value="2"/>
</dbReference>
<feature type="domain" description="HMG box" evidence="5">
    <location>
        <begin position="115"/>
        <end position="183"/>
    </location>
</feature>
<name>A0ABR2KMC8_9EUKA</name>
<dbReference type="InterPro" id="IPR050342">
    <property type="entry name" value="HMGB"/>
</dbReference>
<dbReference type="CDD" id="cd00084">
    <property type="entry name" value="HMG-box_SF"/>
    <property type="match status" value="2"/>
</dbReference>
<keyword evidence="7" id="KW-1185">Reference proteome</keyword>
<dbReference type="Pfam" id="PF00505">
    <property type="entry name" value="HMG_box"/>
    <property type="match status" value="2"/>
</dbReference>
<dbReference type="Gene3D" id="1.10.30.10">
    <property type="entry name" value="High mobility group box domain"/>
    <property type="match status" value="2"/>
</dbReference>
<reference evidence="6 7" key="1">
    <citation type="submission" date="2024-04" db="EMBL/GenBank/DDBJ databases">
        <title>Tritrichomonas musculus Genome.</title>
        <authorList>
            <person name="Alves-Ferreira E."/>
            <person name="Grigg M."/>
            <person name="Lorenzi H."/>
            <person name="Galac M."/>
        </authorList>
    </citation>
    <scope>NUCLEOTIDE SEQUENCE [LARGE SCALE GENOMIC DNA]</scope>
    <source>
        <strain evidence="6 7">EAF2021</strain>
    </source>
</reference>
<feature type="DNA-binding region" description="HMG box" evidence="4">
    <location>
        <begin position="115"/>
        <end position="183"/>
    </location>
</feature>
<evidence type="ECO:0000256" key="4">
    <source>
        <dbReference type="PROSITE-ProRule" id="PRU00267"/>
    </source>
</evidence>
<evidence type="ECO:0000313" key="6">
    <source>
        <dbReference type="EMBL" id="KAK8891891.1"/>
    </source>
</evidence>
<feature type="DNA-binding region" description="HMG box" evidence="4">
    <location>
        <begin position="18"/>
        <end position="86"/>
    </location>
</feature>
<dbReference type="SMART" id="SM00398">
    <property type="entry name" value="HMG"/>
    <property type="match status" value="2"/>
</dbReference>
<accession>A0ABR2KMC8</accession>
<comment type="subcellular location">
    <subcellularLocation>
        <location evidence="1">Nucleus</location>
    </subcellularLocation>
</comment>
<protein>
    <recommendedName>
        <fullName evidence="5">HMG box domain-containing protein</fullName>
    </recommendedName>
</protein>
<dbReference type="PANTHER" id="PTHR48112">
    <property type="entry name" value="HIGH MOBILITY GROUP PROTEIN DSP1"/>
    <property type="match status" value="1"/>
</dbReference>
<comment type="caution">
    <text evidence="6">The sequence shown here is derived from an EMBL/GenBank/DDBJ whole genome shotgun (WGS) entry which is preliminary data.</text>
</comment>
<dbReference type="PROSITE" id="PS50118">
    <property type="entry name" value="HMG_BOX_2"/>
    <property type="match status" value="2"/>
</dbReference>
<evidence type="ECO:0000313" key="7">
    <source>
        <dbReference type="Proteomes" id="UP001470230"/>
    </source>
</evidence>
<evidence type="ECO:0000259" key="5">
    <source>
        <dbReference type="PROSITE" id="PS50118"/>
    </source>
</evidence>
<keyword evidence="2 4" id="KW-0238">DNA-binding</keyword>
<feature type="domain" description="HMG box" evidence="5">
    <location>
        <begin position="18"/>
        <end position="86"/>
    </location>
</feature>
<dbReference type="EMBL" id="JAPFFF010000004">
    <property type="protein sequence ID" value="KAK8891891.1"/>
    <property type="molecule type" value="Genomic_DNA"/>
</dbReference>
<dbReference type="InterPro" id="IPR009071">
    <property type="entry name" value="HMG_box_dom"/>
</dbReference>
<evidence type="ECO:0000256" key="2">
    <source>
        <dbReference type="ARBA" id="ARBA00023125"/>
    </source>
</evidence>
<organism evidence="6 7">
    <name type="scientific">Tritrichomonas musculus</name>
    <dbReference type="NCBI Taxonomy" id="1915356"/>
    <lineage>
        <taxon>Eukaryota</taxon>
        <taxon>Metamonada</taxon>
        <taxon>Parabasalia</taxon>
        <taxon>Tritrichomonadida</taxon>
        <taxon>Tritrichomonadidae</taxon>
        <taxon>Tritrichomonas</taxon>
    </lineage>
</organism>
<evidence type="ECO:0000256" key="3">
    <source>
        <dbReference type="ARBA" id="ARBA00023242"/>
    </source>
</evidence>
<evidence type="ECO:0000256" key="1">
    <source>
        <dbReference type="ARBA" id="ARBA00004123"/>
    </source>
</evidence>
<dbReference type="InterPro" id="IPR036910">
    <property type="entry name" value="HMG_box_dom_sf"/>
</dbReference>
<dbReference type="Proteomes" id="UP001470230">
    <property type="component" value="Unassembled WGS sequence"/>
</dbReference>
<gene>
    <name evidence="6" type="ORF">M9Y10_029113</name>
</gene>